<feature type="region of interest" description="Disordered" evidence="2">
    <location>
        <begin position="979"/>
        <end position="1003"/>
    </location>
</feature>
<feature type="region of interest" description="Disordered" evidence="2">
    <location>
        <begin position="53"/>
        <end position="275"/>
    </location>
</feature>
<dbReference type="PANTHER" id="PTHR13354:SF11">
    <property type="entry name" value="LYSINE-SPECIFIC DEMETHYLASE 9"/>
    <property type="match status" value="1"/>
</dbReference>
<feature type="compositionally biased region" description="Basic and acidic residues" evidence="2">
    <location>
        <begin position="78"/>
        <end position="91"/>
    </location>
</feature>
<protein>
    <recommendedName>
        <fullName evidence="5">Round spermatid basic protein 1-like protein</fullName>
    </recommendedName>
</protein>
<feature type="compositionally biased region" description="Low complexity" evidence="2">
    <location>
        <begin position="391"/>
        <end position="402"/>
    </location>
</feature>
<feature type="compositionally biased region" description="Basic and acidic residues" evidence="2">
    <location>
        <begin position="134"/>
        <end position="143"/>
    </location>
</feature>
<evidence type="ECO:0000256" key="1">
    <source>
        <dbReference type="ARBA" id="ARBA00010560"/>
    </source>
</evidence>
<gene>
    <name evidence="3" type="ORF">ACJMK2_015826</name>
</gene>
<proteinExistence type="inferred from homology"/>
<name>A0ABD3UUV3_SINWO</name>
<feature type="compositionally biased region" description="Polar residues" evidence="2">
    <location>
        <begin position="364"/>
        <end position="378"/>
    </location>
</feature>
<sequence length="1633" mass="182860">MKMADLNASGINVEEVVGNIFDIMSKQEKPNLESKAENRIASVTNNVTIKEVDPKQHDLHNLPGLHPVTKTKSHVRHATTDSKHDGPEAKRLKLSVTPSPTLPDPCSSPEIGKRRRVQHDYRRLSSSGYLDDYESSKERRFSSESETTNSPSPSKLKPGLSTSPNQKGNAGEMDSNPRVRLTLKLPKLDVDVPPVEAEKKHRETHKKHKKEFREHRHHSKEMVPNDEKNGHSSSKSETDSTSGTKHHHHHKHHHHKHKHKHKDSFPSDQPTDYTAKDGKLEDEHFIRDTELSPQKPDFSSNGIAQSPRKYIIADSNNISTSHKLSHESGSLALPQKTVPERLCTPSPQKKTPCNLFHSSSLKTTSGNLASLHSPVKTTSDGHKYHKKHVASSTNQGSDSNSSHRIQSAEKLHKESQAHTATSNNRFVDGSSGSSESKKTDLVNTNNLYNGQQSVSDLTRPLIEKQQGTVSSPITDIFKIHSRKKILSNCGVQVNLKRRTDCKAVQVSFSDSEQKNKQTKKQQRMAYVQQNMSSPSKHTASIRMDGYGDVDANKLLFSERKDSCMIDGITLAASLDMNVRSAKLLSDTSVLGKYKYRNLLHVERYSNGGALVCHSFQDEVSQLSKSEIQEFVNEYFDFVYGESSEGVSYCVMGIVHDGAEYMPDLVDYFANKHGNMVVKAGVLGKSDIETTNMEQWRDQVQKTYQNGTFRTGPLLQISLVGTAHEEVGNYFPEFLDILEDSPFLKEVMPWGSLSSVKMSSRNNSNDGPILWARPGEQLVPTADMPKSPFKRKRGMNELKNLQYLPRAHEPRETLVEDRTRCHADHVGHGPDRRTTAAVGVLKAVDFGQKQANKRIVKDVVCFHAGNFLQLVDKLQLDLHEPPVSQCVTWVEDAKLNQLQRDGIKFARIQLRDDDIYFIPRNVVHQFKTLSAVTSIAWHIRLKQYYPELLLENSRDKLEVKTDLEKDIVTSLDDATQYTEKLKQDASPPASIIKSETNTPSTPEKMIISTPVKNETCTPVKNETCTSVKNETCTPVKNETCTSVKNETCTPVKNDTCTPVKNETCTSVKNEMCTPVKNETCTPVKNETCTPVKNETCTPVKKERLGHGHHSSGKHQHSSNKHGRSDSHKQHKKEHRSEHSNRKKSVPHTEQANSCTFKKSKIRIDERVGKLGQEKNIEANPVKPERDDRHFSQCLKPAAESHLMVTEKELKVTFKSGSDMKPCHGKTDSCFSSFNEKEPSTTTQPAINLPNSFSPCSRLPFGHNTVQMTADQRVAKIAFSEHQLIESEQCLEFHAGMNSAEENISQRLLYQKEHDSNIFDDAGISEKDTQSDKVTFLKSVPSDGVLLRQTHPQDQDILMQVQNSVTDKESIQSDNVSLKQIHLHCEEGLWQTHRSSVKKNVDHRQEKDFLQPQGLVTDIFTERRVIAEIGDEKTKEEARLTSHFATQETNGNDCLSLHQRDITGLECSELTTAGSQVVTTKQIQFNTVGFSDQTSEMGSCESYGSTSLLIDVSSEAGVQQINKLCMTQNTVPAREEVRYSDDLIEGPTNIVCENAESLQPKVSMNRDYQHSFSSKSSPCSEVDVFHQDKDTSNDTAREPGCDIMGDSIKDNPICSTEGQEHGSSRISLSGSPSSC</sequence>
<feature type="compositionally biased region" description="Basic and acidic residues" evidence="2">
    <location>
        <begin position="406"/>
        <end position="416"/>
    </location>
</feature>
<dbReference type="Proteomes" id="UP001634394">
    <property type="component" value="Unassembled WGS sequence"/>
</dbReference>
<accession>A0ABD3UUV3</accession>
<feature type="region of interest" description="Disordered" evidence="2">
    <location>
        <begin position="1101"/>
        <end position="1156"/>
    </location>
</feature>
<feature type="compositionally biased region" description="Basic and acidic residues" evidence="2">
    <location>
        <begin position="1587"/>
        <end position="1598"/>
    </location>
</feature>
<dbReference type="EMBL" id="JBJQND010000015">
    <property type="protein sequence ID" value="KAL3852148.1"/>
    <property type="molecule type" value="Genomic_DNA"/>
</dbReference>
<dbReference type="PANTHER" id="PTHR13354">
    <property type="entry name" value="ROUND SPERMATID BASIC PROTEIN 1"/>
    <property type="match status" value="1"/>
</dbReference>
<evidence type="ECO:0008006" key="5">
    <source>
        <dbReference type="Google" id="ProtNLM"/>
    </source>
</evidence>
<feature type="compositionally biased region" description="Low complexity" evidence="2">
    <location>
        <begin position="1622"/>
        <end position="1633"/>
    </location>
</feature>
<feature type="compositionally biased region" description="Basic and acidic residues" evidence="2">
    <location>
        <begin position="186"/>
        <end position="201"/>
    </location>
</feature>
<feature type="compositionally biased region" description="Basic residues" evidence="2">
    <location>
        <begin position="244"/>
        <end position="262"/>
    </location>
</feature>
<comment type="similarity">
    <text evidence="1">Belongs to the round spermatid basic protein 1 family.</text>
</comment>
<feature type="compositionally biased region" description="Polar residues" evidence="2">
    <location>
        <begin position="417"/>
        <end position="434"/>
    </location>
</feature>
<feature type="compositionally biased region" description="Basic and acidic residues" evidence="2">
    <location>
        <begin position="220"/>
        <end position="238"/>
    </location>
</feature>
<feature type="compositionally biased region" description="Low complexity" evidence="2">
    <location>
        <begin position="144"/>
        <end position="164"/>
    </location>
</feature>
<evidence type="ECO:0000313" key="4">
    <source>
        <dbReference type="Proteomes" id="UP001634394"/>
    </source>
</evidence>
<reference evidence="3 4" key="1">
    <citation type="submission" date="2024-11" db="EMBL/GenBank/DDBJ databases">
        <title>Chromosome-level genome assembly of the freshwater bivalve Anodonta woodiana.</title>
        <authorList>
            <person name="Chen X."/>
        </authorList>
    </citation>
    <scope>NUCLEOTIDE SEQUENCE [LARGE SCALE GENOMIC DNA]</scope>
    <source>
        <strain evidence="3">MN2024</strain>
        <tissue evidence="3">Gills</tissue>
    </source>
</reference>
<keyword evidence="4" id="KW-1185">Reference proteome</keyword>
<evidence type="ECO:0000313" key="3">
    <source>
        <dbReference type="EMBL" id="KAL3852148.1"/>
    </source>
</evidence>
<feature type="compositionally biased region" description="Basic residues" evidence="2">
    <location>
        <begin position="202"/>
        <end position="219"/>
    </location>
</feature>
<evidence type="ECO:0000256" key="2">
    <source>
        <dbReference type="SAM" id="MobiDB-lite"/>
    </source>
</evidence>
<feature type="region of interest" description="Disordered" evidence="2">
    <location>
        <begin position="287"/>
        <end position="306"/>
    </location>
</feature>
<organism evidence="3 4">
    <name type="scientific">Sinanodonta woodiana</name>
    <name type="common">Chinese pond mussel</name>
    <name type="synonym">Anodonta woodiana</name>
    <dbReference type="NCBI Taxonomy" id="1069815"/>
    <lineage>
        <taxon>Eukaryota</taxon>
        <taxon>Metazoa</taxon>
        <taxon>Spiralia</taxon>
        <taxon>Lophotrochozoa</taxon>
        <taxon>Mollusca</taxon>
        <taxon>Bivalvia</taxon>
        <taxon>Autobranchia</taxon>
        <taxon>Heteroconchia</taxon>
        <taxon>Palaeoheterodonta</taxon>
        <taxon>Unionida</taxon>
        <taxon>Unionoidea</taxon>
        <taxon>Unionidae</taxon>
        <taxon>Unioninae</taxon>
        <taxon>Sinanodonta</taxon>
    </lineage>
</organism>
<feature type="region of interest" description="Disordered" evidence="2">
    <location>
        <begin position="364"/>
        <end position="447"/>
    </location>
</feature>
<feature type="compositionally biased region" description="Polar residues" evidence="2">
    <location>
        <begin position="1146"/>
        <end position="1155"/>
    </location>
</feature>
<feature type="region of interest" description="Disordered" evidence="2">
    <location>
        <begin position="1587"/>
        <end position="1633"/>
    </location>
</feature>
<comment type="caution">
    <text evidence="3">The sequence shown here is derived from an EMBL/GenBank/DDBJ whole genome shotgun (WGS) entry which is preliminary data.</text>
</comment>
<feature type="compositionally biased region" description="Basic residues" evidence="2">
    <location>
        <begin position="1105"/>
        <end position="1120"/>
    </location>
</feature>
<dbReference type="InterPro" id="IPR026306">
    <property type="entry name" value="RSBN1/Dpy-2/CEP530"/>
</dbReference>